<dbReference type="Proteomes" id="UP001321542">
    <property type="component" value="Chromosome"/>
</dbReference>
<evidence type="ECO:0000256" key="1">
    <source>
        <dbReference type="SAM" id="MobiDB-lite"/>
    </source>
</evidence>
<keyword evidence="3" id="KW-1185">Reference proteome</keyword>
<feature type="region of interest" description="Disordered" evidence="1">
    <location>
        <begin position="73"/>
        <end position="114"/>
    </location>
</feature>
<dbReference type="EMBL" id="AP018448">
    <property type="protein sequence ID" value="BBC37867.1"/>
    <property type="molecule type" value="Genomic_DNA"/>
</dbReference>
<protein>
    <submittedName>
        <fullName evidence="2">Uncharacterized protein</fullName>
    </submittedName>
</protein>
<reference evidence="2 3" key="2">
    <citation type="journal article" date="2023" name="ChemBioChem">
        <title>Acyltransferase Domain Exchange between Two Independent Type I Polyketide Synthases in the Same Producer Strain of Macrolide Antibiotics.</title>
        <authorList>
            <person name="Kudo F."/>
            <person name="Kishikawa K."/>
            <person name="Tsuboi K."/>
            <person name="Kido T."/>
            <person name="Usui T."/>
            <person name="Hashimoto J."/>
            <person name="Shin-Ya K."/>
            <person name="Miyanaga A."/>
            <person name="Eguchi T."/>
        </authorList>
    </citation>
    <scope>NUCLEOTIDE SEQUENCE [LARGE SCALE GENOMIC DNA]</scope>
    <source>
        <strain evidence="2 3">A-8890</strain>
    </source>
</reference>
<evidence type="ECO:0000313" key="2">
    <source>
        <dbReference type="EMBL" id="BBC37867.1"/>
    </source>
</evidence>
<sequence length="114" mass="12044">MEDRVRSDLGVLADLPLAEAVDAHDLVLVDHGDRDPRDSGALHPALHDGVERLGGLVDVVPRELGRRLGWGIGGGRRARADGGTAKEEERGQARGDPCPASAVCPCAPNTHVHH</sequence>
<gene>
    <name evidence="2" type="ORF">SGFS_091610</name>
</gene>
<reference evidence="2 3" key="1">
    <citation type="journal article" date="2010" name="ChemBioChem">
        <title>Cloning and characterization of the biosynthetic gene cluster of 16-membered macrolide antibiotic FD-891: involvement of a dual functional cytochrome P450 monooxygenase catalyzing epoxidation and hydroxylation.</title>
        <authorList>
            <person name="Kudo F."/>
            <person name="Motegi A."/>
            <person name="Mizoue K."/>
            <person name="Eguchi T."/>
        </authorList>
    </citation>
    <scope>NUCLEOTIDE SEQUENCE [LARGE SCALE GENOMIC DNA]</scope>
    <source>
        <strain evidence="2 3">A-8890</strain>
    </source>
</reference>
<feature type="compositionally biased region" description="Low complexity" evidence="1">
    <location>
        <begin position="97"/>
        <end position="108"/>
    </location>
</feature>
<feature type="compositionally biased region" description="Basic and acidic residues" evidence="1">
    <location>
        <begin position="78"/>
        <end position="93"/>
    </location>
</feature>
<accession>A0ABN5VX76</accession>
<name>A0ABN5VX76_9ACTN</name>
<proteinExistence type="predicted"/>
<organism evidence="2 3">
    <name type="scientific">Streptomyces graminofaciens</name>
    <dbReference type="NCBI Taxonomy" id="68212"/>
    <lineage>
        <taxon>Bacteria</taxon>
        <taxon>Bacillati</taxon>
        <taxon>Actinomycetota</taxon>
        <taxon>Actinomycetes</taxon>
        <taxon>Kitasatosporales</taxon>
        <taxon>Streptomycetaceae</taxon>
        <taxon>Streptomyces</taxon>
    </lineage>
</organism>
<evidence type="ECO:0000313" key="3">
    <source>
        <dbReference type="Proteomes" id="UP001321542"/>
    </source>
</evidence>